<protein>
    <submittedName>
        <fullName evidence="1">Uncharacterized protein</fullName>
    </submittedName>
</protein>
<accession>A0ACD5ZS71</accession>
<organism evidence="1 2">
    <name type="scientific">Avena sativa</name>
    <name type="common">Oat</name>
    <dbReference type="NCBI Taxonomy" id="4498"/>
    <lineage>
        <taxon>Eukaryota</taxon>
        <taxon>Viridiplantae</taxon>
        <taxon>Streptophyta</taxon>
        <taxon>Embryophyta</taxon>
        <taxon>Tracheophyta</taxon>
        <taxon>Spermatophyta</taxon>
        <taxon>Magnoliopsida</taxon>
        <taxon>Liliopsida</taxon>
        <taxon>Poales</taxon>
        <taxon>Poaceae</taxon>
        <taxon>BOP clade</taxon>
        <taxon>Pooideae</taxon>
        <taxon>Poodae</taxon>
        <taxon>Poeae</taxon>
        <taxon>Poeae Chloroplast Group 1 (Aveneae type)</taxon>
        <taxon>Aveninae</taxon>
        <taxon>Avena</taxon>
    </lineage>
</organism>
<keyword evidence="2" id="KW-1185">Reference proteome</keyword>
<sequence length="416" mass="46285">MPLANGSRTFCRSLCYLLLVIGYFQAVCVSMSRRERRLGVAYVDSDKDRDITFFKRRFGLFKRAEDLSVVTGARVSVVLESDREKIHSFGTPSAKPIVDVFLSGIPPISPLADEVKASTIARLQSKVAHLDMKSALDGKRKKLSIQRMKEIQDGNIGMEANLVFSKEEDLTLEDLDKLFNELSRIQEDSRRCLPPLHHCHGVKNDGPSMKINMLPLRGLLSDHLHTTPSSLQFSWSHHLMQHELPSVPLPSPPPEQTMEPLIPMLLPQVRHSAPSSLAPHYSSLQQPIPGMIHDLPTPQDLHLHNYPNPRNTGRQVENYVGPNLTSEYNLEALPLLSNSSINDMGIDNTFGYDQYDYPMIDRAYYNGFSGMNSSLGYNGANVDQPSMGNAGWGYAPPGSSSSEKDADINVLYGGLI</sequence>
<evidence type="ECO:0000313" key="1">
    <source>
        <dbReference type="EnsemblPlants" id="AVESA.00010b.r2.7AG1246500.1.CDS.1"/>
    </source>
</evidence>
<reference evidence="1" key="2">
    <citation type="submission" date="2025-09" db="UniProtKB">
        <authorList>
            <consortium name="EnsemblPlants"/>
        </authorList>
    </citation>
    <scope>IDENTIFICATION</scope>
</reference>
<reference evidence="1" key="1">
    <citation type="submission" date="2021-05" db="EMBL/GenBank/DDBJ databases">
        <authorList>
            <person name="Scholz U."/>
            <person name="Mascher M."/>
            <person name="Fiebig A."/>
        </authorList>
    </citation>
    <scope>NUCLEOTIDE SEQUENCE [LARGE SCALE GENOMIC DNA]</scope>
</reference>
<dbReference type="Proteomes" id="UP001732700">
    <property type="component" value="Chromosome 7A"/>
</dbReference>
<proteinExistence type="predicted"/>
<evidence type="ECO:0000313" key="2">
    <source>
        <dbReference type="Proteomes" id="UP001732700"/>
    </source>
</evidence>
<name>A0ACD5ZS71_AVESA</name>
<dbReference type="EnsemblPlants" id="AVESA.00010b.r2.7AG1246500.1">
    <property type="protein sequence ID" value="AVESA.00010b.r2.7AG1246500.1.CDS.1"/>
    <property type="gene ID" value="AVESA.00010b.r2.7AG1246500"/>
</dbReference>